<proteinExistence type="predicted"/>
<sequence>MWDGNIPGSPKKRHDETEAWPVFAMERDGQDFHFAYMGRREDTGEHKFRLGHGPGIETQGNGSRLKARQAFINHPEVQPDLERPDSYQWLYEQMSCYMDGGSYEALRHHGFWFQVYDDNEGGPYPGTSLRGRSLLLGQTHRR</sequence>
<dbReference type="EMBL" id="QJNS01000421">
    <property type="protein sequence ID" value="RYO77899.1"/>
    <property type="molecule type" value="Genomic_DNA"/>
</dbReference>
<protein>
    <submittedName>
        <fullName evidence="1">Uncharacterized protein</fullName>
    </submittedName>
</protein>
<gene>
    <name evidence="1" type="ORF">DL762_008976</name>
</gene>
<evidence type="ECO:0000313" key="2">
    <source>
        <dbReference type="Proteomes" id="UP000294003"/>
    </source>
</evidence>
<reference evidence="1 2" key="1">
    <citation type="submission" date="2018-06" db="EMBL/GenBank/DDBJ databases">
        <title>Complete Genomes of Monosporascus.</title>
        <authorList>
            <person name="Robinson A.J."/>
            <person name="Natvig D.O."/>
        </authorList>
    </citation>
    <scope>NUCLEOTIDE SEQUENCE [LARGE SCALE GENOMIC DNA]</scope>
    <source>
        <strain evidence="1 2">CBS 609.92</strain>
    </source>
</reference>
<keyword evidence="2" id="KW-1185">Reference proteome</keyword>
<evidence type="ECO:0000313" key="1">
    <source>
        <dbReference type="EMBL" id="RYO77899.1"/>
    </source>
</evidence>
<comment type="caution">
    <text evidence="1">The sequence shown here is derived from an EMBL/GenBank/DDBJ whole genome shotgun (WGS) entry which is preliminary data.</text>
</comment>
<accession>A0ABY0GUN7</accession>
<dbReference type="Proteomes" id="UP000294003">
    <property type="component" value="Unassembled WGS sequence"/>
</dbReference>
<name>A0ABY0GUN7_9PEZI</name>
<organism evidence="1 2">
    <name type="scientific">Monosporascus cannonballus</name>
    <dbReference type="NCBI Taxonomy" id="155416"/>
    <lineage>
        <taxon>Eukaryota</taxon>
        <taxon>Fungi</taxon>
        <taxon>Dikarya</taxon>
        <taxon>Ascomycota</taxon>
        <taxon>Pezizomycotina</taxon>
        <taxon>Sordariomycetes</taxon>
        <taxon>Xylariomycetidae</taxon>
        <taxon>Xylariales</taxon>
        <taxon>Xylariales incertae sedis</taxon>
        <taxon>Monosporascus</taxon>
    </lineage>
</organism>